<dbReference type="STRING" id="1121098.HMPREF1534_01520"/>
<dbReference type="AlphaFoldDB" id="U6RFZ9"/>
<dbReference type="Proteomes" id="UP000017831">
    <property type="component" value="Unassembled WGS sequence"/>
</dbReference>
<evidence type="ECO:0000313" key="1">
    <source>
        <dbReference type="EMBL" id="EOA55534.1"/>
    </source>
</evidence>
<reference evidence="1 2" key="1">
    <citation type="submission" date="2013-04" db="EMBL/GenBank/DDBJ databases">
        <title>The Genome Sequence of Bacteroides massiliensis DSM 17679.</title>
        <authorList>
            <consortium name="The Broad Institute Genomics Platform"/>
            <person name="Earl A."/>
            <person name="Ward D."/>
            <person name="Feldgarden M."/>
            <person name="Gevers D."/>
            <person name="Martens E."/>
            <person name="Fenner L."/>
            <person name="Roux V."/>
            <person name="Mallet M.N."/>
            <person name="Raoult D."/>
            <person name="Walker B."/>
            <person name="Young S."/>
            <person name="Zeng Q."/>
            <person name="Gargeya S."/>
            <person name="Fitzgerald M."/>
            <person name="Haas B."/>
            <person name="Abouelleil A."/>
            <person name="Allen A.W."/>
            <person name="Alvarado L."/>
            <person name="Arachchi H.M."/>
            <person name="Berlin A.M."/>
            <person name="Chapman S.B."/>
            <person name="Gainer-Dewar J."/>
            <person name="Goldberg J."/>
            <person name="Griggs A."/>
            <person name="Gujja S."/>
            <person name="Hansen M."/>
            <person name="Howarth C."/>
            <person name="Imamovic A."/>
            <person name="Ireland A."/>
            <person name="Larimer J."/>
            <person name="McCowan C."/>
            <person name="Murphy C."/>
            <person name="Pearson M."/>
            <person name="Poon T.W."/>
            <person name="Priest M."/>
            <person name="Roberts A."/>
            <person name="Saif S."/>
            <person name="Shea T."/>
            <person name="Sisk P."/>
            <person name="Sykes S."/>
            <person name="Wortman J."/>
            <person name="Nusbaum C."/>
            <person name="Birren B."/>
        </authorList>
    </citation>
    <scope>NUCLEOTIDE SEQUENCE [LARGE SCALE GENOMIC DNA]</scope>
    <source>
        <strain evidence="2">B84634 / Timone 84634 / DSM 17679 / JCM 13223</strain>
    </source>
</reference>
<dbReference type="PATRIC" id="fig|1121098.3.peg.1539"/>
<dbReference type="OrthoDB" id="1120304at2"/>
<keyword evidence="2" id="KW-1185">Reference proteome</keyword>
<gene>
    <name evidence="1" type="ORF">HMPREF1534_01520</name>
</gene>
<comment type="caution">
    <text evidence="1">The sequence shown here is derived from an EMBL/GenBank/DDBJ whole genome shotgun (WGS) entry which is preliminary data.</text>
</comment>
<organism evidence="1 2">
    <name type="scientific">Phocaeicola massiliensis B84634 = Timone 84634 = DSM 17679 = JCM 13223</name>
    <dbReference type="NCBI Taxonomy" id="1121098"/>
    <lineage>
        <taxon>Bacteria</taxon>
        <taxon>Pseudomonadati</taxon>
        <taxon>Bacteroidota</taxon>
        <taxon>Bacteroidia</taxon>
        <taxon>Bacteroidales</taxon>
        <taxon>Bacteroidaceae</taxon>
        <taxon>Phocaeicola</taxon>
    </lineage>
</organism>
<protein>
    <submittedName>
        <fullName evidence="1">Uncharacterized protein</fullName>
    </submittedName>
</protein>
<dbReference type="EMBL" id="AQHY01000019">
    <property type="protein sequence ID" value="EOA55534.1"/>
    <property type="molecule type" value="Genomic_DNA"/>
</dbReference>
<accession>U6RFZ9</accession>
<dbReference type="RefSeq" id="WP_005939190.1">
    <property type="nucleotide sequence ID" value="NZ_KB890375.1"/>
</dbReference>
<dbReference type="eggNOG" id="ENOG5033GSN">
    <property type="taxonomic scope" value="Bacteria"/>
</dbReference>
<proteinExistence type="predicted"/>
<dbReference type="GeneID" id="60062493"/>
<sequence length="123" mass="14128">MNKQISKSQIIRFRRWCRKGYAIFCSLGKTVAIGNLRKGIVEASLKKQPGVCLLSVLCRPDRVDEEDDKAPDREVADRILSLIILEIITVNRLRCAIGGELLSFISIWPEEREMRSLRLFLCH</sequence>
<name>U6RFZ9_9BACT</name>
<dbReference type="HOGENOM" id="CLU_2010695_0_0_10"/>
<evidence type="ECO:0000313" key="2">
    <source>
        <dbReference type="Proteomes" id="UP000017831"/>
    </source>
</evidence>